<sequence length="206" mass="22081">MSQVLAARLKAARAAMHPIVTQKDIAKKFKVTPGSVSLWESGSTEPNTDVLAELARTYKVSVDWLIGLEDRPPVTVKQTVPLFTVPVVSPQALARWKWDAVLEVLQTAVSYPPGTAAAMLVASDALNSACPTGCYAVVSKAHEPTPGCVVLAVAGRAGEPILRKYIQEGGETLLLADDARWPTVRVNDGARVIGKVVEVTCRKRLN</sequence>
<dbReference type="Pfam" id="PF00717">
    <property type="entry name" value="Peptidase_S24"/>
    <property type="match status" value="1"/>
</dbReference>
<dbReference type="InterPro" id="IPR010982">
    <property type="entry name" value="Lambda_DNA-bd_dom_sf"/>
</dbReference>
<dbReference type="SMART" id="SM00530">
    <property type="entry name" value="HTH_XRE"/>
    <property type="match status" value="1"/>
</dbReference>
<dbReference type="GO" id="GO:0003677">
    <property type="term" value="F:DNA binding"/>
    <property type="evidence" value="ECO:0007669"/>
    <property type="project" value="InterPro"/>
</dbReference>
<dbReference type="Gene3D" id="2.10.109.10">
    <property type="entry name" value="Umud Fragment, subunit A"/>
    <property type="match status" value="1"/>
</dbReference>
<name>A0A6J5KLK5_9CAUD</name>
<proteinExistence type="predicted"/>
<dbReference type="InterPro" id="IPR036286">
    <property type="entry name" value="LexA/Signal_pep-like_sf"/>
</dbReference>
<protein>
    <submittedName>
        <fullName evidence="2">HTH_XRE domain containing protein</fullName>
    </submittedName>
</protein>
<dbReference type="Pfam" id="PF01381">
    <property type="entry name" value="HTH_3"/>
    <property type="match status" value="1"/>
</dbReference>
<dbReference type="Gene3D" id="1.10.260.40">
    <property type="entry name" value="lambda repressor-like DNA-binding domains"/>
    <property type="match status" value="1"/>
</dbReference>
<dbReference type="InterPro" id="IPR001387">
    <property type="entry name" value="Cro/C1-type_HTH"/>
</dbReference>
<accession>A0A6J5KLK5</accession>
<dbReference type="InterPro" id="IPR015927">
    <property type="entry name" value="Peptidase_S24_S26A/B/C"/>
</dbReference>
<feature type="domain" description="HTH cro/C1-type" evidence="1">
    <location>
        <begin position="9"/>
        <end position="65"/>
    </location>
</feature>
<evidence type="ECO:0000313" key="2">
    <source>
        <dbReference type="EMBL" id="CAB4122631.1"/>
    </source>
</evidence>
<dbReference type="SUPFAM" id="SSF51306">
    <property type="entry name" value="LexA/Signal peptidase"/>
    <property type="match status" value="1"/>
</dbReference>
<dbReference type="PROSITE" id="PS50943">
    <property type="entry name" value="HTH_CROC1"/>
    <property type="match status" value="1"/>
</dbReference>
<organism evidence="2">
    <name type="scientific">uncultured Caudovirales phage</name>
    <dbReference type="NCBI Taxonomy" id="2100421"/>
    <lineage>
        <taxon>Viruses</taxon>
        <taxon>Duplodnaviria</taxon>
        <taxon>Heunggongvirae</taxon>
        <taxon>Uroviricota</taxon>
        <taxon>Caudoviricetes</taxon>
        <taxon>Peduoviridae</taxon>
        <taxon>Maltschvirus</taxon>
        <taxon>Maltschvirus maltsch</taxon>
    </lineage>
</organism>
<reference evidence="2" key="1">
    <citation type="submission" date="2020-04" db="EMBL/GenBank/DDBJ databases">
        <authorList>
            <person name="Chiriac C."/>
            <person name="Salcher M."/>
            <person name="Ghai R."/>
            <person name="Kavagutti S V."/>
        </authorList>
    </citation>
    <scope>NUCLEOTIDE SEQUENCE</scope>
</reference>
<dbReference type="CDD" id="cd00093">
    <property type="entry name" value="HTH_XRE"/>
    <property type="match status" value="1"/>
</dbReference>
<evidence type="ECO:0000259" key="1">
    <source>
        <dbReference type="PROSITE" id="PS50943"/>
    </source>
</evidence>
<dbReference type="SUPFAM" id="SSF47413">
    <property type="entry name" value="lambda repressor-like DNA-binding domains"/>
    <property type="match status" value="1"/>
</dbReference>
<gene>
    <name evidence="2" type="ORF">UFOVP33_30</name>
</gene>
<dbReference type="EMBL" id="LR796162">
    <property type="protein sequence ID" value="CAB4122631.1"/>
    <property type="molecule type" value="Genomic_DNA"/>
</dbReference>